<evidence type="ECO:0000256" key="2">
    <source>
        <dbReference type="ARBA" id="ARBA00006351"/>
    </source>
</evidence>
<comment type="pathway">
    <text evidence="1 5">Glycan metabolism; pectin biosynthesis.</text>
</comment>
<dbReference type="InterPro" id="IPR029044">
    <property type="entry name" value="Nucleotide-diphossugar_trans"/>
</dbReference>
<dbReference type="InterPro" id="IPR029993">
    <property type="entry name" value="GAUT"/>
</dbReference>
<keyword evidence="4 7" id="KW-0808">Transferase</keyword>
<dbReference type="Gene3D" id="3.90.550.10">
    <property type="entry name" value="Spore Coat Polysaccharide Biosynthesis Protein SpsA, Chain A"/>
    <property type="match status" value="1"/>
</dbReference>
<dbReference type="PANTHER" id="PTHR32116">
    <property type="entry name" value="GALACTURONOSYLTRANSFERASE 4-RELATED"/>
    <property type="match status" value="1"/>
</dbReference>
<dbReference type="GO" id="GO:0000139">
    <property type="term" value="C:Golgi membrane"/>
    <property type="evidence" value="ECO:0007669"/>
    <property type="project" value="UniProtKB-SubCell"/>
</dbReference>
<sequence>MKGGGGGGGVGGGGGGKRRWKVLVIGVLVLVILSMLVPLAFLLGLHNGFHSPGFVTVQPASPFESLSRINATKHTQRDLSDRVDEVLQKINPVLPKKSDVYVSSRDMNGTSGSVSNNRGLPVSPTVVANPSPASNTKIEASVKGDQGAIVSADETQRTCEVKYGSYCLWREENKEPMKDAKVKHMKDLLFVARAYYPTIAKMPSQSKLTRDMKQNIQEFERILSESSADADLPPQVDKKFQKMEAVISKAKTFPVDCNNVDKKLRQILDLTEDEASFHMKQSVFLYQLAVQTMPKSLHCLSMRLTVEYFKSAALDIEDSEKFSDPSLLHFVIISDNILASSVVINSTVVHARESKNFVFHVLTDEQNYFAMKQWFIRNPCKQATVQVLNIEKFEMDSSEMKLTLPTEFRVSFAGGDNLGSQQNRTHYLSLFSQSHYLLPKLFHKLEKVVILDDDVVVQRDLSPLWELDMEGKVNGAVKSCSVRLGQLKSLKRGSFDANACLWMSGLNVIDLAKWRELGVSETYHKFNKEMSGGDESREAIALQASLLTFQDQVYALDDKWALSGLGYDYYINTQSIKNAAILHYNGNMKPWLELGIPQYKNYWRNHLNREDRFLSDCNVNP</sequence>
<gene>
    <name evidence="7" type="ORF">GA_TR9035_c0_g1_i1_g.28758</name>
</gene>
<keyword evidence="5" id="KW-0812">Transmembrane</keyword>
<accession>A0A1J3D5R7</accession>
<evidence type="ECO:0000256" key="1">
    <source>
        <dbReference type="ARBA" id="ARBA00004877"/>
    </source>
</evidence>
<dbReference type="Pfam" id="PF25557">
    <property type="entry name" value="GAUT_1"/>
    <property type="match status" value="1"/>
</dbReference>
<dbReference type="GO" id="GO:0071555">
    <property type="term" value="P:cell wall organization"/>
    <property type="evidence" value="ECO:0007669"/>
    <property type="project" value="UniProtKB-KW"/>
</dbReference>
<dbReference type="EMBL" id="GEVI01016925">
    <property type="protein sequence ID" value="JAU15395.1"/>
    <property type="molecule type" value="Transcribed_RNA"/>
</dbReference>
<keyword evidence="5" id="KW-0333">Golgi apparatus</keyword>
<organism evidence="7">
    <name type="scientific">Noccaea caerulescens</name>
    <name type="common">Alpine penny-cress</name>
    <name type="synonym">Thlaspi caerulescens</name>
    <dbReference type="NCBI Taxonomy" id="107243"/>
    <lineage>
        <taxon>Eukaryota</taxon>
        <taxon>Viridiplantae</taxon>
        <taxon>Streptophyta</taxon>
        <taxon>Embryophyta</taxon>
        <taxon>Tracheophyta</taxon>
        <taxon>Spermatophyta</taxon>
        <taxon>Magnoliopsida</taxon>
        <taxon>eudicotyledons</taxon>
        <taxon>Gunneridae</taxon>
        <taxon>Pentapetalae</taxon>
        <taxon>rosids</taxon>
        <taxon>malvids</taxon>
        <taxon>Brassicales</taxon>
        <taxon>Brassicaceae</taxon>
        <taxon>Coluteocarpeae</taxon>
        <taxon>Noccaea</taxon>
    </lineage>
</organism>
<keyword evidence="3 5" id="KW-0328">Glycosyltransferase</keyword>
<evidence type="ECO:0000256" key="3">
    <source>
        <dbReference type="ARBA" id="ARBA00022676"/>
    </source>
</evidence>
<reference evidence="7" key="1">
    <citation type="submission" date="2016-07" db="EMBL/GenBank/DDBJ databases">
        <title>De novo transcriptome assembly of four accessions of the metal hyperaccumulator plant Noccaea caerulescens.</title>
        <authorList>
            <person name="Blande D."/>
            <person name="Halimaa P."/>
            <person name="Tervahauta A.I."/>
            <person name="Aarts M.G."/>
            <person name="Karenlampi S.O."/>
        </authorList>
    </citation>
    <scope>NUCLEOTIDE SEQUENCE</scope>
</reference>
<dbReference type="SUPFAM" id="SSF53448">
    <property type="entry name" value="Nucleotide-diphospho-sugar transferases"/>
    <property type="match status" value="1"/>
</dbReference>
<dbReference type="CDD" id="cd06429">
    <property type="entry name" value="GT8_like_1"/>
    <property type="match status" value="1"/>
</dbReference>
<dbReference type="GO" id="GO:0045489">
    <property type="term" value="P:pectin biosynthetic process"/>
    <property type="evidence" value="ECO:0007669"/>
    <property type="project" value="UniProtKB-UniPathway"/>
</dbReference>
<evidence type="ECO:0000313" key="7">
    <source>
        <dbReference type="EMBL" id="JAU15395.1"/>
    </source>
</evidence>
<dbReference type="InterPro" id="IPR002495">
    <property type="entry name" value="Glyco_trans_8"/>
</dbReference>
<keyword evidence="5" id="KW-0472">Membrane</keyword>
<comment type="similarity">
    <text evidence="2 5">Belongs to the glycosyltransferase 8 family.</text>
</comment>
<dbReference type="AlphaFoldDB" id="A0A1J3D5R7"/>
<evidence type="ECO:0000256" key="4">
    <source>
        <dbReference type="ARBA" id="ARBA00022679"/>
    </source>
</evidence>
<dbReference type="EC" id="2.4.1.-" evidence="5"/>
<dbReference type="GO" id="GO:0047262">
    <property type="term" value="F:polygalacturonate 4-alpha-galacturonosyltransferase activity"/>
    <property type="evidence" value="ECO:0007669"/>
    <property type="project" value="InterPro"/>
</dbReference>
<feature type="region of interest" description="Disordered" evidence="6">
    <location>
        <begin position="110"/>
        <end position="134"/>
    </location>
</feature>
<proteinExistence type="inferred from homology"/>
<dbReference type="PANTHER" id="PTHR32116:SF12">
    <property type="entry name" value="GALACTURONOSYLTRANSFERASE 7-RELATED"/>
    <property type="match status" value="1"/>
</dbReference>
<keyword evidence="5" id="KW-0961">Cell wall biogenesis/degradation</keyword>
<feature type="transmembrane region" description="Helical" evidence="5">
    <location>
        <begin position="22"/>
        <end position="45"/>
    </location>
</feature>
<dbReference type="UniPathway" id="UPA00845"/>
<keyword evidence="5" id="KW-1133">Transmembrane helix</keyword>
<protein>
    <recommendedName>
        <fullName evidence="5">Hexosyltransferase</fullName>
        <ecNumber evidence="5">2.4.1.-</ecNumber>
    </recommendedName>
</protein>
<evidence type="ECO:0000256" key="6">
    <source>
        <dbReference type="SAM" id="MobiDB-lite"/>
    </source>
</evidence>
<name>A0A1J3D5R7_NOCCA</name>
<dbReference type="Pfam" id="PF01501">
    <property type="entry name" value="Glyco_transf_8"/>
    <property type="match status" value="1"/>
</dbReference>
<evidence type="ECO:0000256" key="5">
    <source>
        <dbReference type="RuleBase" id="RU362027"/>
    </source>
</evidence>
<comment type="subcellular location">
    <subcellularLocation>
        <location evidence="5">Golgi apparatus membrane</location>
        <topology evidence="5">Single-pass type II membrane protein</topology>
    </subcellularLocation>
</comment>